<evidence type="ECO:0000313" key="1">
    <source>
        <dbReference type="EMBL" id="KKL73538.1"/>
    </source>
</evidence>
<proteinExistence type="predicted"/>
<accession>A0A0F9EHG0</accession>
<gene>
    <name evidence="1" type="ORF">LCGC14_2073870</name>
</gene>
<organism evidence="1">
    <name type="scientific">marine sediment metagenome</name>
    <dbReference type="NCBI Taxonomy" id="412755"/>
    <lineage>
        <taxon>unclassified sequences</taxon>
        <taxon>metagenomes</taxon>
        <taxon>ecological metagenomes</taxon>
    </lineage>
</organism>
<comment type="caution">
    <text evidence="1">The sequence shown here is derived from an EMBL/GenBank/DDBJ whole genome shotgun (WGS) entry which is preliminary data.</text>
</comment>
<protein>
    <submittedName>
        <fullName evidence="1">Uncharacterized protein</fullName>
    </submittedName>
</protein>
<dbReference type="AlphaFoldDB" id="A0A0F9EHG0"/>
<feature type="non-terminal residue" evidence="1">
    <location>
        <position position="1"/>
    </location>
</feature>
<reference evidence="1" key="1">
    <citation type="journal article" date="2015" name="Nature">
        <title>Complex archaea that bridge the gap between prokaryotes and eukaryotes.</title>
        <authorList>
            <person name="Spang A."/>
            <person name="Saw J.H."/>
            <person name="Jorgensen S.L."/>
            <person name="Zaremba-Niedzwiedzka K."/>
            <person name="Martijn J."/>
            <person name="Lind A.E."/>
            <person name="van Eijk R."/>
            <person name="Schleper C."/>
            <person name="Guy L."/>
            <person name="Ettema T.J."/>
        </authorList>
    </citation>
    <scope>NUCLEOTIDE SEQUENCE</scope>
</reference>
<name>A0A0F9EHG0_9ZZZZ</name>
<dbReference type="EMBL" id="LAZR01024929">
    <property type="protein sequence ID" value="KKL73538.1"/>
    <property type="molecule type" value="Genomic_DNA"/>
</dbReference>
<sequence>DDVRTHQKYLDDCNLVKDRQKLKVKGVRIA</sequence>